<sequence length="230" mass="24912">MKHATAIVLGATGAVGKQLVNQLSRREDVVNIILISRRELDILRDFPDAIASKINNQVVDFEQLEQQVTPLIPPKSVAFIALGTTQKQAGSKAAFRHIDHDLVIAFARACKSADVCRLGVVTAHGANVDSASFYNHVKGEVERDIKLLGLPSVFFARPSLLLGRPDDGRFAEKLGESLLAPISSFIPKAVRPISTKCVAAAMIKAAYDAENKSSSFVLSNADMHQLQIIE</sequence>
<accession>A0A2T4CYG2</accession>
<reference evidence="2" key="1">
    <citation type="submission" date="2018-03" db="EMBL/GenBank/DDBJ databases">
        <title>Cross-interface Injection: A General Nanoliter Liquid Handling Method Applied to Single Cells Genome Amplification Automated Nanoliter Liquid Handling Applied to Single Cell Multiple Displacement Amplification.</title>
        <authorList>
            <person name="Yun J."/>
            <person name="Xu P."/>
            <person name="Xu J."/>
            <person name="Dai X."/>
            <person name="Wang Y."/>
            <person name="Zheng X."/>
            <person name="Cao C."/>
            <person name="Yi Q."/>
            <person name="Zhu Y."/>
            <person name="Wang L."/>
            <person name="Dong Z."/>
            <person name="Huang Y."/>
            <person name="Huang L."/>
            <person name="Du W."/>
        </authorList>
    </citation>
    <scope>NUCLEOTIDE SEQUENCE [LARGE SCALE GENOMIC DNA]</scope>
    <source>
        <strain evidence="2">Z-D3-2</strain>
    </source>
</reference>
<gene>
    <name evidence="2" type="ORF">C9940_01660</name>
</gene>
<dbReference type="AlphaFoldDB" id="A0A2T4CYG2"/>
<protein>
    <submittedName>
        <fullName evidence="2">Nucleoside-diphosphate sugar epimerase</fullName>
    </submittedName>
</protein>
<proteinExistence type="predicted"/>
<dbReference type="InterPro" id="IPR016040">
    <property type="entry name" value="NAD(P)-bd_dom"/>
</dbReference>
<name>A0A2T4CYG2_9GAMM</name>
<comment type="caution">
    <text evidence="2">The sequence shown here is derived from an EMBL/GenBank/DDBJ whole genome shotgun (WGS) entry which is preliminary data.</text>
</comment>
<dbReference type="InterPro" id="IPR036291">
    <property type="entry name" value="NAD(P)-bd_dom_sf"/>
</dbReference>
<dbReference type="Gene3D" id="3.40.50.720">
    <property type="entry name" value="NAD(P)-binding Rossmann-like Domain"/>
    <property type="match status" value="1"/>
</dbReference>
<dbReference type="PANTHER" id="PTHR14097:SF7">
    <property type="entry name" value="OXIDOREDUCTASE HTATIP2"/>
    <property type="match status" value="1"/>
</dbReference>
<dbReference type="PANTHER" id="PTHR14097">
    <property type="entry name" value="OXIDOREDUCTASE HTATIP2"/>
    <property type="match status" value="1"/>
</dbReference>
<dbReference type="SUPFAM" id="SSF51735">
    <property type="entry name" value="NAD(P)-binding Rossmann-fold domains"/>
    <property type="match status" value="1"/>
</dbReference>
<evidence type="ECO:0000313" key="2">
    <source>
        <dbReference type="EMBL" id="PTB86603.1"/>
    </source>
</evidence>
<organism evidence="2">
    <name type="scientific">Pseudidiomarina aestuarii</name>
    <dbReference type="NCBI Taxonomy" id="624146"/>
    <lineage>
        <taxon>Bacteria</taxon>
        <taxon>Pseudomonadati</taxon>
        <taxon>Pseudomonadota</taxon>
        <taxon>Gammaproteobacteria</taxon>
        <taxon>Alteromonadales</taxon>
        <taxon>Idiomarinaceae</taxon>
        <taxon>Pseudidiomarina</taxon>
    </lineage>
</organism>
<dbReference type="EMBL" id="PYVN01000010">
    <property type="protein sequence ID" value="PTB86603.1"/>
    <property type="molecule type" value="Genomic_DNA"/>
</dbReference>
<feature type="domain" description="NAD(P)-binding" evidence="1">
    <location>
        <begin position="10"/>
        <end position="132"/>
    </location>
</feature>
<dbReference type="Pfam" id="PF13460">
    <property type="entry name" value="NAD_binding_10"/>
    <property type="match status" value="1"/>
</dbReference>
<evidence type="ECO:0000259" key="1">
    <source>
        <dbReference type="Pfam" id="PF13460"/>
    </source>
</evidence>